<dbReference type="Pfam" id="PF13376">
    <property type="entry name" value="OmdA"/>
    <property type="match status" value="1"/>
</dbReference>
<accession>A0A412FZA9</accession>
<evidence type="ECO:0008006" key="3">
    <source>
        <dbReference type="Google" id="ProtNLM"/>
    </source>
</evidence>
<dbReference type="AlphaFoldDB" id="A0A412FZA9"/>
<gene>
    <name evidence="1" type="ORF">DWY25_09725</name>
</gene>
<sequence length="141" mass="16248">MMQIEGIIRDTPQPHLEFSAEAELPEGALIVMLKTTLFKQKAERKDHGWTLELPAEACTLPMAEGTSVEIWLAPEANESLTQCPQALQEALLANRSAYYFFQLLDAEQRERIIRYAEQGAEEQRIRRIDKIIAMLYERRTL</sequence>
<organism evidence="1 2">
    <name type="scientific">Holdemania filiformis</name>
    <dbReference type="NCBI Taxonomy" id="61171"/>
    <lineage>
        <taxon>Bacteria</taxon>
        <taxon>Bacillati</taxon>
        <taxon>Bacillota</taxon>
        <taxon>Erysipelotrichia</taxon>
        <taxon>Erysipelotrichales</taxon>
        <taxon>Erysipelotrichaceae</taxon>
        <taxon>Holdemania</taxon>
    </lineage>
</organism>
<name>A0A412FZA9_9FIRM</name>
<dbReference type="RefSeq" id="WP_117895069.1">
    <property type="nucleotide sequence ID" value="NZ_CABJCV010000011.1"/>
</dbReference>
<comment type="caution">
    <text evidence="1">The sequence shown here is derived from an EMBL/GenBank/DDBJ whole genome shotgun (WGS) entry which is preliminary data.</text>
</comment>
<protein>
    <recommendedName>
        <fullName evidence="3">DUF1905 domain-containing protein</fullName>
    </recommendedName>
</protein>
<dbReference type="EMBL" id="QRUP01000011">
    <property type="protein sequence ID" value="RGR73496.1"/>
    <property type="molecule type" value="Genomic_DNA"/>
</dbReference>
<proteinExistence type="predicted"/>
<reference evidence="1 2" key="1">
    <citation type="submission" date="2018-08" db="EMBL/GenBank/DDBJ databases">
        <title>A genome reference for cultivated species of the human gut microbiota.</title>
        <authorList>
            <person name="Zou Y."/>
            <person name="Xue W."/>
            <person name="Luo G."/>
        </authorList>
    </citation>
    <scope>NUCLEOTIDE SEQUENCE [LARGE SCALE GENOMIC DNA]</scope>
    <source>
        <strain evidence="1 2">AF24-29</strain>
    </source>
</reference>
<keyword evidence="2" id="KW-1185">Reference proteome</keyword>
<dbReference type="Proteomes" id="UP000284178">
    <property type="component" value="Unassembled WGS sequence"/>
</dbReference>
<dbReference type="GeneID" id="83015678"/>
<evidence type="ECO:0000313" key="1">
    <source>
        <dbReference type="EMBL" id="RGR73496.1"/>
    </source>
</evidence>
<evidence type="ECO:0000313" key="2">
    <source>
        <dbReference type="Proteomes" id="UP000284178"/>
    </source>
</evidence>